<evidence type="ECO:0000313" key="4">
    <source>
        <dbReference type="EMBL" id="MBI3627433.1"/>
    </source>
</evidence>
<organism evidence="4 5">
    <name type="scientific">Candidatus Sungiibacteriota bacterium</name>
    <dbReference type="NCBI Taxonomy" id="2750080"/>
    <lineage>
        <taxon>Bacteria</taxon>
        <taxon>Candidatus Sungiibacteriota</taxon>
    </lineage>
</organism>
<dbReference type="SMART" id="SM00448">
    <property type="entry name" value="REC"/>
    <property type="match status" value="1"/>
</dbReference>
<feature type="modified residue" description="4-aspartylphosphate" evidence="2">
    <location>
        <position position="56"/>
    </location>
</feature>
<evidence type="ECO:0000256" key="2">
    <source>
        <dbReference type="PROSITE-ProRule" id="PRU00169"/>
    </source>
</evidence>
<dbReference type="AlphaFoldDB" id="A0A9D6LPM1"/>
<proteinExistence type="predicted"/>
<dbReference type="Pfam" id="PF00072">
    <property type="entry name" value="Response_reg"/>
    <property type="match status" value="1"/>
</dbReference>
<dbReference type="PANTHER" id="PTHR44591">
    <property type="entry name" value="STRESS RESPONSE REGULATOR PROTEIN 1"/>
    <property type="match status" value="1"/>
</dbReference>
<dbReference type="InterPro" id="IPR050595">
    <property type="entry name" value="Bact_response_regulator"/>
</dbReference>
<dbReference type="Gene3D" id="3.40.50.2300">
    <property type="match status" value="1"/>
</dbReference>
<dbReference type="GO" id="GO:0000160">
    <property type="term" value="P:phosphorelay signal transduction system"/>
    <property type="evidence" value="ECO:0007669"/>
    <property type="project" value="InterPro"/>
</dbReference>
<comment type="caution">
    <text evidence="4">The sequence shown here is derived from an EMBL/GenBank/DDBJ whole genome shotgun (WGS) entry which is preliminary data.</text>
</comment>
<evidence type="ECO:0000256" key="1">
    <source>
        <dbReference type="ARBA" id="ARBA00022553"/>
    </source>
</evidence>
<name>A0A9D6LPM1_9BACT</name>
<sequence length="127" mass="14171">MSEGKKKILIIDDDPYILEMYLLKFKESGFEVETGANGKEALEKVTSFQPDLMLLDIVMPVYDGFEVLKRMQDSSLLPGTKVIILSNLGQREDVERGMGLGAMDYIIKAHFTPSEVVTKVKSLLNVG</sequence>
<dbReference type="PROSITE" id="PS50110">
    <property type="entry name" value="RESPONSE_REGULATORY"/>
    <property type="match status" value="1"/>
</dbReference>
<dbReference type="PANTHER" id="PTHR44591:SF3">
    <property type="entry name" value="RESPONSE REGULATORY DOMAIN-CONTAINING PROTEIN"/>
    <property type="match status" value="1"/>
</dbReference>
<dbReference type="SUPFAM" id="SSF52172">
    <property type="entry name" value="CheY-like"/>
    <property type="match status" value="1"/>
</dbReference>
<gene>
    <name evidence="4" type="ORF">HY220_01630</name>
</gene>
<evidence type="ECO:0000313" key="5">
    <source>
        <dbReference type="Proteomes" id="UP000808388"/>
    </source>
</evidence>
<evidence type="ECO:0000259" key="3">
    <source>
        <dbReference type="PROSITE" id="PS50110"/>
    </source>
</evidence>
<reference evidence="4" key="1">
    <citation type="submission" date="2020-07" db="EMBL/GenBank/DDBJ databases">
        <title>Huge and variable diversity of episymbiotic CPR bacteria and DPANN archaea in groundwater ecosystems.</title>
        <authorList>
            <person name="He C.Y."/>
            <person name="Keren R."/>
            <person name="Whittaker M."/>
            <person name="Farag I.F."/>
            <person name="Doudna J."/>
            <person name="Cate J.H.D."/>
            <person name="Banfield J.F."/>
        </authorList>
    </citation>
    <scope>NUCLEOTIDE SEQUENCE</scope>
    <source>
        <strain evidence="4">NC_groundwater_972_Pr1_S-0.2um_49_27</strain>
    </source>
</reference>
<protein>
    <submittedName>
        <fullName evidence="4">Response regulator transcription factor</fullName>
    </submittedName>
</protein>
<dbReference type="Proteomes" id="UP000808388">
    <property type="component" value="Unassembled WGS sequence"/>
</dbReference>
<dbReference type="InterPro" id="IPR011006">
    <property type="entry name" value="CheY-like_superfamily"/>
</dbReference>
<feature type="domain" description="Response regulatory" evidence="3">
    <location>
        <begin position="7"/>
        <end position="124"/>
    </location>
</feature>
<keyword evidence="1 2" id="KW-0597">Phosphoprotein</keyword>
<dbReference type="EMBL" id="JACQCQ010000007">
    <property type="protein sequence ID" value="MBI3627433.1"/>
    <property type="molecule type" value="Genomic_DNA"/>
</dbReference>
<dbReference type="CDD" id="cd17574">
    <property type="entry name" value="REC_OmpR"/>
    <property type="match status" value="1"/>
</dbReference>
<accession>A0A9D6LPM1</accession>
<dbReference type="InterPro" id="IPR001789">
    <property type="entry name" value="Sig_transdc_resp-reg_receiver"/>
</dbReference>